<dbReference type="GeneID" id="9052064"/>
<sequence>MQLRRFAQCMQLEKLDLQNEFDICREKYETDVEKLVEKIRSQEILLASVRTSASNSSKEVERLTAENSALADRAQVLEGEVRSVNATNEEMKIEIKTVHDLQKRVEHLTSRCQELEDECDSLRTTRSMQNNERTVQRGVLKLE</sequence>
<organism evidence="3">
    <name type="scientific">Perkinsus marinus (strain ATCC 50983 / TXsc)</name>
    <dbReference type="NCBI Taxonomy" id="423536"/>
    <lineage>
        <taxon>Eukaryota</taxon>
        <taxon>Sar</taxon>
        <taxon>Alveolata</taxon>
        <taxon>Perkinsozoa</taxon>
        <taxon>Perkinsea</taxon>
        <taxon>Perkinsida</taxon>
        <taxon>Perkinsidae</taxon>
        <taxon>Perkinsus</taxon>
    </lineage>
</organism>
<keyword evidence="1" id="KW-0175">Coiled coil</keyword>
<evidence type="ECO:0000256" key="1">
    <source>
        <dbReference type="SAM" id="Coils"/>
    </source>
</evidence>
<protein>
    <submittedName>
        <fullName evidence="2">Uncharacterized protein</fullName>
    </submittedName>
</protein>
<reference evidence="2 3" key="1">
    <citation type="submission" date="2008-07" db="EMBL/GenBank/DDBJ databases">
        <authorList>
            <person name="El-Sayed N."/>
            <person name="Caler E."/>
            <person name="Inman J."/>
            <person name="Amedeo P."/>
            <person name="Hass B."/>
            <person name="Wortman J."/>
        </authorList>
    </citation>
    <scope>NUCLEOTIDE SEQUENCE [LARGE SCALE GENOMIC DNA]</scope>
    <source>
        <strain evidence="3">ATCC 50983 / TXsc</strain>
    </source>
</reference>
<gene>
    <name evidence="2" type="ORF">Pmar_PMAR019979</name>
</gene>
<dbReference type="EMBL" id="GG682368">
    <property type="protein sequence ID" value="EER03202.1"/>
    <property type="molecule type" value="Genomic_DNA"/>
</dbReference>
<dbReference type="AlphaFoldDB" id="C5LJ86"/>
<dbReference type="Proteomes" id="UP000007800">
    <property type="component" value="Unassembled WGS sequence"/>
</dbReference>
<evidence type="ECO:0000313" key="3">
    <source>
        <dbReference type="Proteomes" id="UP000007800"/>
    </source>
</evidence>
<proteinExistence type="predicted"/>
<dbReference type="RefSeq" id="XP_002771386.1">
    <property type="nucleotide sequence ID" value="XM_002771340.1"/>
</dbReference>
<dbReference type="OMA" id="MQNNERT"/>
<evidence type="ECO:0000313" key="2">
    <source>
        <dbReference type="EMBL" id="EER03202.1"/>
    </source>
</evidence>
<keyword evidence="3" id="KW-1185">Reference proteome</keyword>
<accession>C5LJ86</accession>
<dbReference type="InParanoid" id="C5LJ86"/>
<name>C5LJ86_PERM5</name>
<feature type="coiled-coil region" evidence="1">
    <location>
        <begin position="25"/>
        <end position="132"/>
    </location>
</feature>
<dbReference type="Gene3D" id="1.10.287.1490">
    <property type="match status" value="1"/>
</dbReference>